<comment type="caution">
    <text evidence="3">The sequence shown here is derived from an EMBL/GenBank/DDBJ whole genome shotgun (WGS) entry which is preliminary data.</text>
</comment>
<reference evidence="3 4" key="1">
    <citation type="submission" date="2015-12" db="EMBL/GenBank/DDBJ databases">
        <title>Draft genome sequence of Moniliophthora roreri, the causal agent of frosty pod rot of cacao.</title>
        <authorList>
            <person name="Aime M.C."/>
            <person name="Diaz-Valderrama J.R."/>
            <person name="Kijpornyongpan T."/>
            <person name="Phillips-Mora W."/>
        </authorList>
    </citation>
    <scope>NUCLEOTIDE SEQUENCE [LARGE SCALE GENOMIC DNA]</scope>
    <source>
        <strain evidence="3 4">MCA 2952</strain>
    </source>
</reference>
<evidence type="ECO:0000259" key="2">
    <source>
        <dbReference type="Pfam" id="PF24800"/>
    </source>
</evidence>
<dbReference type="PANTHER" id="PTHR42109:SF2">
    <property type="entry name" value="INTEGRAL MEMBRANE PROTEIN"/>
    <property type="match status" value="1"/>
</dbReference>
<dbReference type="PANTHER" id="PTHR42109">
    <property type="entry name" value="UNPLACED GENOMIC SCAFFOLD UM_SCAF_CONTIG_1.265, WHOLE GENOME SHOTGUN SEQUENCE"/>
    <property type="match status" value="1"/>
</dbReference>
<accession>A0A0W0FEX5</accession>
<protein>
    <recommendedName>
        <fullName evidence="2">DUF7702 domain-containing protein</fullName>
    </recommendedName>
</protein>
<feature type="domain" description="DUF7702" evidence="2">
    <location>
        <begin position="19"/>
        <end position="191"/>
    </location>
</feature>
<organism evidence="3 4">
    <name type="scientific">Moniliophthora roreri</name>
    <name type="common">Frosty pod rot fungus</name>
    <name type="synonym">Monilia roreri</name>
    <dbReference type="NCBI Taxonomy" id="221103"/>
    <lineage>
        <taxon>Eukaryota</taxon>
        <taxon>Fungi</taxon>
        <taxon>Dikarya</taxon>
        <taxon>Basidiomycota</taxon>
        <taxon>Agaricomycotina</taxon>
        <taxon>Agaricomycetes</taxon>
        <taxon>Agaricomycetidae</taxon>
        <taxon>Agaricales</taxon>
        <taxon>Marasmiineae</taxon>
        <taxon>Marasmiaceae</taxon>
        <taxon>Moniliophthora</taxon>
    </lineage>
</organism>
<feature type="transmembrane region" description="Helical" evidence="1">
    <location>
        <begin position="133"/>
        <end position="150"/>
    </location>
</feature>
<dbReference type="AlphaFoldDB" id="A0A0W0FEX5"/>
<feature type="transmembrane region" description="Helical" evidence="1">
    <location>
        <begin position="170"/>
        <end position="190"/>
    </location>
</feature>
<sequence>MTSTINYARYLGYNSVAAAIVFTILYVPLLAWFLFQLTRGRSRILIILSVFCAIRIAAFAIRAVLCHSSSAGEDLGLVIADQVLFSVGFFGLLYGAYGLVMDRSVCFIELGKLDKCDYEPENPISRLTGNRNLFRLVLLVAVILGSVGTSKSTDFSNSDDIQTGKALHEASIIIFLILTVLQTLQTVVLIRCERRDSEYTELTATSAGAKYGAFIFVAISLLLLIREAFVTATLGNQSQQSNEQLWYPLITLTEFLCVVLFTTPGLIPPKGDVKELPR</sequence>
<name>A0A0W0FEX5_MONRR</name>
<feature type="transmembrane region" description="Helical" evidence="1">
    <location>
        <begin position="202"/>
        <end position="225"/>
    </location>
</feature>
<dbReference type="Proteomes" id="UP000054988">
    <property type="component" value="Unassembled WGS sequence"/>
</dbReference>
<proteinExistence type="predicted"/>
<keyword evidence="1" id="KW-0472">Membrane</keyword>
<evidence type="ECO:0000313" key="4">
    <source>
        <dbReference type="Proteomes" id="UP000054988"/>
    </source>
</evidence>
<gene>
    <name evidence="3" type="ORF">WG66_12583</name>
</gene>
<keyword evidence="1" id="KW-1133">Transmembrane helix</keyword>
<dbReference type="Pfam" id="PF24800">
    <property type="entry name" value="DUF7702"/>
    <property type="match status" value="1"/>
</dbReference>
<feature type="transmembrane region" description="Helical" evidence="1">
    <location>
        <begin position="44"/>
        <end position="65"/>
    </location>
</feature>
<keyword evidence="1" id="KW-0812">Transmembrane</keyword>
<evidence type="ECO:0000313" key="3">
    <source>
        <dbReference type="EMBL" id="KTB34842.1"/>
    </source>
</evidence>
<feature type="transmembrane region" description="Helical" evidence="1">
    <location>
        <begin position="245"/>
        <end position="267"/>
    </location>
</feature>
<evidence type="ECO:0000256" key="1">
    <source>
        <dbReference type="SAM" id="Phobius"/>
    </source>
</evidence>
<dbReference type="EMBL" id="LATX01002029">
    <property type="protein sequence ID" value="KTB34842.1"/>
    <property type="molecule type" value="Genomic_DNA"/>
</dbReference>
<dbReference type="eggNOG" id="ENOG502SNNN">
    <property type="taxonomic scope" value="Eukaryota"/>
</dbReference>
<feature type="transmembrane region" description="Helical" evidence="1">
    <location>
        <begin position="77"/>
        <end position="100"/>
    </location>
</feature>
<dbReference type="InterPro" id="IPR056119">
    <property type="entry name" value="DUF7702"/>
</dbReference>
<feature type="transmembrane region" description="Helical" evidence="1">
    <location>
        <begin position="12"/>
        <end position="35"/>
    </location>
</feature>